<feature type="compositionally biased region" description="Polar residues" evidence="4">
    <location>
        <begin position="297"/>
        <end position="307"/>
    </location>
</feature>
<feature type="domain" description="Myb-like" evidence="5">
    <location>
        <begin position="437"/>
        <end position="498"/>
    </location>
</feature>
<dbReference type="PROSITE" id="PS50090">
    <property type="entry name" value="MYB_LIKE"/>
    <property type="match status" value="1"/>
</dbReference>
<dbReference type="CDD" id="cd11660">
    <property type="entry name" value="SANT_TRF"/>
    <property type="match status" value="1"/>
</dbReference>
<reference evidence="6 7" key="1">
    <citation type="journal article" date="2023" name="G3 (Bethesda)">
        <title>A chromosome-length genome assembly and annotation of blackberry (Rubus argutus, cv. 'Hillquist').</title>
        <authorList>
            <person name="Bruna T."/>
            <person name="Aryal R."/>
            <person name="Dudchenko O."/>
            <person name="Sargent D.J."/>
            <person name="Mead D."/>
            <person name="Buti M."/>
            <person name="Cavallini A."/>
            <person name="Hytonen T."/>
            <person name="Andres J."/>
            <person name="Pham M."/>
            <person name="Weisz D."/>
            <person name="Mascagni F."/>
            <person name="Usai G."/>
            <person name="Natali L."/>
            <person name="Bassil N."/>
            <person name="Fernandez G.E."/>
            <person name="Lomsadze A."/>
            <person name="Armour M."/>
            <person name="Olukolu B."/>
            <person name="Poorten T."/>
            <person name="Britton C."/>
            <person name="Davik J."/>
            <person name="Ashrafi H."/>
            <person name="Aiden E.L."/>
            <person name="Borodovsky M."/>
            <person name="Worthington M."/>
        </authorList>
    </citation>
    <scope>NUCLEOTIDE SEQUENCE [LARGE SCALE GENOMIC DNA]</scope>
    <source>
        <strain evidence="6">PI 553951</strain>
    </source>
</reference>
<comment type="caution">
    <text evidence="6">The sequence shown here is derived from an EMBL/GenBank/DDBJ whole genome shotgun (WGS) entry which is preliminary data.</text>
</comment>
<keyword evidence="2" id="KW-0863">Zinc-finger</keyword>
<keyword evidence="3" id="KW-0862">Zinc</keyword>
<feature type="compositionally biased region" description="Polar residues" evidence="4">
    <location>
        <begin position="371"/>
        <end position="402"/>
    </location>
</feature>
<feature type="compositionally biased region" description="Basic and acidic residues" evidence="4">
    <location>
        <begin position="346"/>
        <end position="358"/>
    </location>
</feature>
<evidence type="ECO:0000256" key="1">
    <source>
        <dbReference type="ARBA" id="ARBA00022723"/>
    </source>
</evidence>
<feature type="region of interest" description="Disordered" evidence="4">
    <location>
        <begin position="124"/>
        <end position="175"/>
    </location>
</feature>
<dbReference type="InterPro" id="IPR013083">
    <property type="entry name" value="Znf_RING/FYVE/PHD"/>
</dbReference>
<keyword evidence="7" id="KW-1185">Reference proteome</keyword>
<feature type="region of interest" description="Disordered" evidence="4">
    <location>
        <begin position="212"/>
        <end position="432"/>
    </location>
</feature>
<name>A0AAW1WHT3_RUBAR</name>
<dbReference type="InterPro" id="IPR011011">
    <property type="entry name" value="Znf_FYVE_PHD"/>
</dbReference>
<gene>
    <name evidence="6" type="ORF">M0R45_032666</name>
</gene>
<feature type="compositionally biased region" description="Polar residues" evidence="4">
    <location>
        <begin position="409"/>
        <end position="420"/>
    </location>
</feature>
<dbReference type="SUPFAM" id="SSF57903">
    <property type="entry name" value="FYVE/PHD zinc finger"/>
    <property type="match status" value="1"/>
</dbReference>
<dbReference type="Gene3D" id="1.10.246.220">
    <property type="match status" value="1"/>
</dbReference>
<keyword evidence="1" id="KW-0479">Metal-binding</keyword>
<organism evidence="6 7">
    <name type="scientific">Rubus argutus</name>
    <name type="common">Southern blackberry</name>
    <dbReference type="NCBI Taxonomy" id="59490"/>
    <lineage>
        <taxon>Eukaryota</taxon>
        <taxon>Viridiplantae</taxon>
        <taxon>Streptophyta</taxon>
        <taxon>Embryophyta</taxon>
        <taxon>Tracheophyta</taxon>
        <taxon>Spermatophyta</taxon>
        <taxon>Magnoliopsida</taxon>
        <taxon>eudicotyledons</taxon>
        <taxon>Gunneridae</taxon>
        <taxon>Pentapetalae</taxon>
        <taxon>rosids</taxon>
        <taxon>fabids</taxon>
        <taxon>Rosales</taxon>
        <taxon>Rosaceae</taxon>
        <taxon>Rosoideae</taxon>
        <taxon>Rosoideae incertae sedis</taxon>
        <taxon>Rubus</taxon>
    </lineage>
</organism>
<sequence>MSDAEESMELDSLVVVENCLRCSGDSASGKLLVCSAIGCPIAIHEECVYSKPEIDEKGKFYCPYCAYKRAFLRTHKLRRKTMGAKEVLSMFIDSGGVNFPVNAGEGSSVGCANGRDGVQVENVSVGGEEDEPKEGDSEQRKVVEDGNVCGRGEGTTPGIGAVRDNRTAGKGLDGGEIENQSMEVEVSEPKEMDGNLTKGNSDQQCISEMHEFEKTNKDDGLDQRDEGSIRVSEENEGKSQGEGQIQPGTMEVPADATVVPESGDFHSGSPILRKRRFKQRAQKTVQPPYAIPLRIVSSPSTKSSPCQTDLGEEDAEKQNEKATTSSSESRKVSESNQIEKGTASSKSRDIPKSNENEKATTSSFESRKIPESNQNEKATTSSSESRQIPESNQNEKTTTSFSKTRKVPDSNQNEKTTTSTEPRKILESESEGLLLHNGKRRKINWTAEELQMLKDGVRIFTAQVNKNLPWRKILELGKDVFHETRTPDNLKDKWKNLAKEASISNKKQT</sequence>
<protein>
    <recommendedName>
        <fullName evidence="5">Myb-like domain-containing protein</fullName>
    </recommendedName>
</protein>
<evidence type="ECO:0000256" key="2">
    <source>
        <dbReference type="ARBA" id="ARBA00022771"/>
    </source>
</evidence>
<feature type="compositionally biased region" description="Basic and acidic residues" evidence="4">
    <location>
        <begin position="212"/>
        <end position="239"/>
    </location>
</feature>
<dbReference type="PANTHER" id="PTHR47863">
    <property type="entry name" value="RING/FYVE/PHD ZINC FINGER SUPERFAMILY PROTEIN"/>
    <property type="match status" value="1"/>
</dbReference>
<dbReference type="InterPro" id="IPR001005">
    <property type="entry name" value="SANT/Myb"/>
</dbReference>
<dbReference type="SUPFAM" id="SSF46689">
    <property type="entry name" value="Homeodomain-like"/>
    <property type="match status" value="1"/>
</dbReference>
<evidence type="ECO:0000259" key="5">
    <source>
        <dbReference type="PROSITE" id="PS50090"/>
    </source>
</evidence>
<feature type="compositionally biased region" description="Basic and acidic residues" evidence="4">
    <location>
        <begin position="134"/>
        <end position="144"/>
    </location>
</feature>
<dbReference type="GO" id="GO:0008270">
    <property type="term" value="F:zinc ion binding"/>
    <property type="evidence" value="ECO:0007669"/>
    <property type="project" value="UniProtKB-KW"/>
</dbReference>
<proteinExistence type="predicted"/>
<accession>A0AAW1WHT3</accession>
<evidence type="ECO:0000256" key="4">
    <source>
        <dbReference type="SAM" id="MobiDB-lite"/>
    </source>
</evidence>
<dbReference type="InterPro" id="IPR001965">
    <property type="entry name" value="Znf_PHD"/>
</dbReference>
<dbReference type="Proteomes" id="UP001457282">
    <property type="component" value="Unassembled WGS sequence"/>
</dbReference>
<evidence type="ECO:0000313" key="7">
    <source>
        <dbReference type="Proteomes" id="UP001457282"/>
    </source>
</evidence>
<dbReference type="EMBL" id="JBEDUW010000006">
    <property type="protein sequence ID" value="KAK9924286.1"/>
    <property type="molecule type" value="Genomic_DNA"/>
</dbReference>
<feature type="compositionally biased region" description="Polar residues" evidence="4">
    <location>
        <begin position="336"/>
        <end position="345"/>
    </location>
</feature>
<feature type="compositionally biased region" description="Basic residues" evidence="4">
    <location>
        <begin position="272"/>
        <end position="281"/>
    </location>
</feature>
<dbReference type="AlphaFoldDB" id="A0AAW1WHT3"/>
<evidence type="ECO:0000313" key="6">
    <source>
        <dbReference type="EMBL" id="KAK9924286.1"/>
    </source>
</evidence>
<dbReference type="SMART" id="SM00249">
    <property type="entry name" value="PHD"/>
    <property type="match status" value="1"/>
</dbReference>
<dbReference type="InterPro" id="IPR009057">
    <property type="entry name" value="Homeodomain-like_sf"/>
</dbReference>
<evidence type="ECO:0000256" key="3">
    <source>
        <dbReference type="ARBA" id="ARBA00022833"/>
    </source>
</evidence>
<dbReference type="PANTHER" id="PTHR47863:SF5">
    <property type="entry name" value="HOMEODOMAIN-LIKE PROTEIN WITH RING_FYVE_PHD-TYPE ZINC FINGER DOMAIN-CONTAINING PROTEIN-RELATED"/>
    <property type="match status" value="1"/>
</dbReference>
<dbReference type="Gene3D" id="3.30.40.10">
    <property type="entry name" value="Zinc/RING finger domain, C3HC4 (zinc finger)"/>
    <property type="match status" value="1"/>
</dbReference>